<evidence type="ECO:0000313" key="1">
    <source>
        <dbReference type="EMBL" id="OSS53174.1"/>
    </source>
</evidence>
<dbReference type="Proteomes" id="UP000193240">
    <property type="component" value="Unassembled WGS sequence"/>
</dbReference>
<name>A0A1Y2MAN4_EPING</name>
<dbReference type="EMBL" id="KZ107839">
    <property type="protein sequence ID" value="OSS53174.1"/>
    <property type="molecule type" value="Genomic_DNA"/>
</dbReference>
<dbReference type="InParanoid" id="A0A1Y2MAN4"/>
<protein>
    <submittedName>
        <fullName evidence="1">Uncharacterized protein</fullName>
    </submittedName>
</protein>
<gene>
    <name evidence="1" type="ORF">B5807_02023</name>
</gene>
<proteinExistence type="predicted"/>
<organism evidence="1 2">
    <name type="scientific">Epicoccum nigrum</name>
    <name type="common">Soil fungus</name>
    <name type="synonym">Epicoccum purpurascens</name>
    <dbReference type="NCBI Taxonomy" id="105696"/>
    <lineage>
        <taxon>Eukaryota</taxon>
        <taxon>Fungi</taxon>
        <taxon>Dikarya</taxon>
        <taxon>Ascomycota</taxon>
        <taxon>Pezizomycotina</taxon>
        <taxon>Dothideomycetes</taxon>
        <taxon>Pleosporomycetidae</taxon>
        <taxon>Pleosporales</taxon>
        <taxon>Pleosporineae</taxon>
        <taxon>Didymellaceae</taxon>
        <taxon>Epicoccum</taxon>
    </lineage>
</organism>
<accession>A0A1Y2MAN4</accession>
<reference evidence="1 2" key="1">
    <citation type="journal article" date="2017" name="Genome Announc.">
        <title>Genome sequence of the saprophytic ascomycete Epicoccum nigrum ICMP 19927 strain isolated from New Zealand.</title>
        <authorList>
            <person name="Fokin M."/>
            <person name="Fleetwood D."/>
            <person name="Weir B.S."/>
            <person name="Villas-Boas S.G."/>
        </authorList>
    </citation>
    <scope>NUCLEOTIDE SEQUENCE [LARGE SCALE GENOMIC DNA]</scope>
    <source>
        <strain evidence="1 2">ICMP 19927</strain>
    </source>
</reference>
<sequence>MTPMKARSLRSAATPSTPHTPHFTLTFSAPSAVWKRRSRRLFALRGFCWKKAKKYLHSIVSLSRSKAGKPKSFDFHVDEDGNISFPRARTGAWDRVRELELFRDAENAWNELFPFEKLEGPLRVRVVEAWGHDATIALTHWDKEHLEAISGSVTKQDENASRK</sequence>
<dbReference type="AlphaFoldDB" id="A0A1Y2MAN4"/>
<keyword evidence="2" id="KW-1185">Reference proteome</keyword>
<evidence type="ECO:0000313" key="2">
    <source>
        <dbReference type="Proteomes" id="UP000193240"/>
    </source>
</evidence>